<keyword evidence="2" id="KW-1185">Reference proteome</keyword>
<dbReference type="KEGG" id="mseo:MSEO_50230"/>
<accession>A0A7I7P7I2</accession>
<organism evidence="1 2">
    <name type="scientific">Mycobacterium seoulense</name>
    <dbReference type="NCBI Taxonomy" id="386911"/>
    <lineage>
        <taxon>Bacteria</taxon>
        <taxon>Bacillati</taxon>
        <taxon>Actinomycetota</taxon>
        <taxon>Actinomycetes</taxon>
        <taxon>Mycobacteriales</taxon>
        <taxon>Mycobacteriaceae</taxon>
        <taxon>Mycobacterium</taxon>
    </lineage>
</organism>
<name>A0A7I7P7I2_9MYCO</name>
<dbReference type="EMBL" id="AP022582">
    <property type="protein sequence ID" value="BBY04524.1"/>
    <property type="molecule type" value="Genomic_DNA"/>
</dbReference>
<reference evidence="1 2" key="1">
    <citation type="journal article" date="2019" name="Emerg. Microbes Infect.">
        <title>Comprehensive subspecies identification of 175 nontuberculous mycobacteria species based on 7547 genomic profiles.</title>
        <authorList>
            <person name="Matsumoto Y."/>
            <person name="Kinjo T."/>
            <person name="Motooka D."/>
            <person name="Nabeya D."/>
            <person name="Jung N."/>
            <person name="Uechi K."/>
            <person name="Horii T."/>
            <person name="Iida T."/>
            <person name="Fujita J."/>
            <person name="Nakamura S."/>
        </authorList>
    </citation>
    <scope>NUCLEOTIDE SEQUENCE [LARGE SCALE GENOMIC DNA]</scope>
    <source>
        <strain evidence="1 2">JCM 16018</strain>
    </source>
</reference>
<evidence type="ECO:0000313" key="2">
    <source>
        <dbReference type="Proteomes" id="UP000466632"/>
    </source>
</evidence>
<sequence length="111" mass="13238">MRMTEALYEDSGLRFDEDGITIRRYYFPLANPKRIRYSQIRGVKAEQMTWNSGKGRIWGAGDPRYWFPLDIRRPRKRTLLVLELGRRVRPCISPDDPDRVIQLLRERVTNT</sequence>
<evidence type="ECO:0000313" key="1">
    <source>
        <dbReference type="EMBL" id="BBY04524.1"/>
    </source>
</evidence>
<gene>
    <name evidence="1" type="ORF">MSEO_50230</name>
</gene>
<dbReference type="AlphaFoldDB" id="A0A7I7P7I2"/>
<dbReference type="Proteomes" id="UP000466632">
    <property type="component" value="Chromosome"/>
</dbReference>
<proteinExistence type="predicted"/>
<protein>
    <submittedName>
        <fullName evidence="1">Uncharacterized protein</fullName>
    </submittedName>
</protein>